<evidence type="ECO:0000313" key="3">
    <source>
        <dbReference type="EMBL" id="MDR7090885.1"/>
    </source>
</evidence>
<protein>
    <submittedName>
        <fullName evidence="3">Phage tail sheath protein FI</fullName>
    </submittedName>
</protein>
<evidence type="ECO:0000259" key="2">
    <source>
        <dbReference type="Pfam" id="PF17482"/>
    </source>
</evidence>
<dbReference type="PANTHER" id="PTHR35861">
    <property type="match status" value="1"/>
</dbReference>
<name>A0ABU1V0C3_9GAMM</name>
<proteinExistence type="inferred from homology"/>
<dbReference type="InterPro" id="IPR020287">
    <property type="entry name" value="Tail_sheath_C"/>
</dbReference>
<dbReference type="InterPro" id="IPR052042">
    <property type="entry name" value="Tail_sheath_structural"/>
</dbReference>
<organism evidence="3 4">
    <name type="scientific">Cellvibrio fibrivorans</name>
    <dbReference type="NCBI Taxonomy" id="126350"/>
    <lineage>
        <taxon>Bacteria</taxon>
        <taxon>Pseudomonadati</taxon>
        <taxon>Pseudomonadota</taxon>
        <taxon>Gammaproteobacteria</taxon>
        <taxon>Cellvibrionales</taxon>
        <taxon>Cellvibrionaceae</taxon>
        <taxon>Cellvibrio</taxon>
    </lineage>
</organism>
<feature type="domain" description="Tail sheath protein C-terminal" evidence="2">
    <location>
        <begin position="413"/>
        <end position="519"/>
    </location>
</feature>
<dbReference type="Gene3D" id="3.40.50.11780">
    <property type="match status" value="1"/>
</dbReference>
<evidence type="ECO:0000313" key="4">
    <source>
        <dbReference type="Proteomes" id="UP001253595"/>
    </source>
</evidence>
<reference evidence="3 4" key="1">
    <citation type="submission" date="2023-07" db="EMBL/GenBank/DDBJ databases">
        <title>Sorghum-associated microbial communities from plants grown in Nebraska, USA.</title>
        <authorList>
            <person name="Schachtman D."/>
        </authorList>
    </citation>
    <scope>NUCLEOTIDE SEQUENCE [LARGE SCALE GENOMIC DNA]</scope>
    <source>
        <strain evidence="3 4">BE190</strain>
    </source>
</reference>
<dbReference type="RefSeq" id="WP_310073575.1">
    <property type="nucleotide sequence ID" value="NZ_JAVDVX010000005.1"/>
</dbReference>
<comment type="caution">
    <text evidence="3">The sequence shown here is derived from an EMBL/GenBank/DDBJ whole genome shotgun (WGS) entry which is preliminary data.</text>
</comment>
<dbReference type="EMBL" id="JAVDVX010000005">
    <property type="protein sequence ID" value="MDR7090885.1"/>
    <property type="molecule type" value="Genomic_DNA"/>
</dbReference>
<accession>A0ABU1V0C3</accession>
<sequence length="525" mass="56403">MATLSTPGVYVDELNAFPNSVAPVATAVPAFVGYTPKAEYQGKSYYNKPQKINSFAEFQAIFMLDNPPPPADAAKQYNPEYYLIAQQAMPTRGDYMMLAGTYYSILPDPSTIYYLYNSVRLFYQNGGGAAYIVSVGGYGPANKQPLADPAAQVVNPNVTLTDLQTGLALLQNEPEPTMYICPEATLLSIADNGTLMQSMLLQAQTMQTAVCIFDVIGGACPDPILYTNDIQAFRNNTGNSGLSYGVSYYPFICTTVMQPSDIDFTNLFGGDTKQLEPLLNPPSAPNPVAAQILATIQAPPPNSMSNSQLQAALLASSQTYNQIVNHVLSNANILPSSGAMAGVYTLNDNMSGVWNAPANTSIVGAAALPIRLSDSQQENLNVDAVSGKSINAIRFFNGQGILVWGARTLDGNSQDWRYISVRRTMTFIEQSVKLAARAYVFEPNDANTWSAVKSMISSFLTGVWKEGGLQGASAADAFQVDVGLGSTMTADDLLNGFMRVSIMVAVVHPAEFIVITFEQQQAQSG</sequence>
<gene>
    <name evidence="3" type="ORF">J2X05_002911</name>
</gene>
<dbReference type="Proteomes" id="UP001253595">
    <property type="component" value="Unassembled WGS sequence"/>
</dbReference>
<dbReference type="PANTHER" id="PTHR35861:SF1">
    <property type="entry name" value="PHAGE TAIL SHEATH PROTEIN"/>
    <property type="match status" value="1"/>
</dbReference>
<evidence type="ECO:0000256" key="1">
    <source>
        <dbReference type="ARBA" id="ARBA00008005"/>
    </source>
</evidence>
<dbReference type="Pfam" id="PF17482">
    <property type="entry name" value="Phage_sheath_1C"/>
    <property type="match status" value="1"/>
</dbReference>
<keyword evidence="4" id="KW-1185">Reference proteome</keyword>
<comment type="similarity">
    <text evidence="1">Belongs to the myoviridae tail sheath protein family.</text>
</comment>